<proteinExistence type="predicted"/>
<sequence length="128" mass="14056">MAKLTVEDLKKIKEEYKAKTALREEGAFRARVTVHMGTCGLAAGAREIMNVILEELEKSGATDVEVNTSGCAGLCSREPMITVQILDEPPVKYCELNEEKTKKIVTEHILGGKLVEDLALVRGCETSY</sequence>
<reference evidence="1" key="1">
    <citation type="submission" date="2018-06" db="EMBL/GenBank/DDBJ databases">
        <authorList>
            <person name="Zhirakovskaya E."/>
        </authorList>
    </citation>
    <scope>NUCLEOTIDE SEQUENCE</scope>
</reference>
<dbReference type="Gene3D" id="3.40.30.10">
    <property type="entry name" value="Glutaredoxin"/>
    <property type="match status" value="1"/>
</dbReference>
<dbReference type="SUPFAM" id="SSF52833">
    <property type="entry name" value="Thioredoxin-like"/>
    <property type="match status" value="1"/>
</dbReference>
<organism evidence="1">
    <name type="scientific">hydrothermal vent metagenome</name>
    <dbReference type="NCBI Taxonomy" id="652676"/>
    <lineage>
        <taxon>unclassified sequences</taxon>
        <taxon>metagenomes</taxon>
        <taxon>ecological metagenomes</taxon>
    </lineage>
</organism>
<dbReference type="EMBL" id="UOGI01000332">
    <property type="protein sequence ID" value="VAX34486.1"/>
    <property type="molecule type" value="Genomic_DNA"/>
</dbReference>
<gene>
    <name evidence="1" type="ORF">MNBD_NITROSPIRAE03-1883</name>
</gene>
<name>A0A3B1CV62_9ZZZZ</name>
<accession>A0A3B1CV62</accession>
<dbReference type="CDD" id="cd02980">
    <property type="entry name" value="TRX_Fd_family"/>
    <property type="match status" value="1"/>
</dbReference>
<dbReference type="AlphaFoldDB" id="A0A3B1CV62"/>
<evidence type="ECO:0000313" key="1">
    <source>
        <dbReference type="EMBL" id="VAX34486.1"/>
    </source>
</evidence>
<protein>
    <submittedName>
        <fullName evidence="1">NADP-reducing hydrogenase, subunit B</fullName>
    </submittedName>
</protein>
<dbReference type="InterPro" id="IPR036249">
    <property type="entry name" value="Thioredoxin-like_sf"/>
</dbReference>